<dbReference type="RefSeq" id="WP_146088586.1">
    <property type="nucleotide sequence ID" value="NZ_PTJA01000010.1"/>
</dbReference>
<dbReference type="EMBL" id="PTJA01000010">
    <property type="protein sequence ID" value="PPK79361.1"/>
    <property type="molecule type" value="Genomic_DNA"/>
</dbReference>
<dbReference type="PANTHER" id="PTHR36455">
    <property type="match status" value="1"/>
</dbReference>
<dbReference type="NCBIfam" id="NF033819">
    <property type="entry name" value="IS66_TnpB"/>
    <property type="match status" value="1"/>
</dbReference>
<reference evidence="1 2" key="1">
    <citation type="submission" date="2018-02" db="EMBL/GenBank/DDBJ databases">
        <title>Genomic Encyclopedia of Archaeal and Bacterial Type Strains, Phase II (KMG-II): from individual species to whole genera.</title>
        <authorList>
            <person name="Goeker M."/>
        </authorList>
    </citation>
    <scope>NUCLEOTIDE SEQUENCE [LARGE SCALE GENOMIC DNA]</scope>
    <source>
        <strain evidence="1 2">DSM 3808</strain>
    </source>
</reference>
<evidence type="ECO:0000313" key="1">
    <source>
        <dbReference type="EMBL" id="PPK79361.1"/>
    </source>
</evidence>
<dbReference type="AlphaFoldDB" id="A0A2S6HP90"/>
<sequence length="221" mass="25280">MAKYNSRRSQEEWVKLITKCRHSGLADNAWCEQNNVPPSSFYNAVTRLRKKACAIPETTAPSDHTYALDFTSRQEVVRVDICPDSCQQPFSPCIDVPKPAMHLDFSHTIELVVDNFRVKISNAADPKLLAEILDGLCAIIKEEFSMDMDHALFLFCGLRCDGIKAILKEPDGIVLIYKRLTAQGRYRWPRDKSEVRNLTWKEFDWLMSGIDIDQPKAIRTS</sequence>
<comment type="caution">
    <text evidence="1">The sequence shown here is derived from an EMBL/GenBank/DDBJ whole genome shotgun (WGS) entry which is preliminary data.</text>
</comment>
<dbReference type="Pfam" id="PF05717">
    <property type="entry name" value="TnpB_IS66"/>
    <property type="match status" value="1"/>
</dbReference>
<proteinExistence type="predicted"/>
<dbReference type="InterPro" id="IPR008878">
    <property type="entry name" value="Transposase_IS66_Orf2"/>
</dbReference>
<protein>
    <submittedName>
        <fullName evidence="1">IS66 Orf2 like protein</fullName>
    </submittedName>
</protein>
<dbReference type="PANTHER" id="PTHR36455:SF1">
    <property type="entry name" value="BLR8292 PROTEIN"/>
    <property type="match status" value="1"/>
</dbReference>
<dbReference type="NCBIfam" id="NF047593">
    <property type="entry name" value="IS66_ISAeme5_TnpA"/>
    <property type="match status" value="1"/>
</dbReference>
<keyword evidence="2" id="KW-1185">Reference proteome</keyword>
<organism evidence="1 2">
    <name type="scientific">Lacrimispora xylanisolvens</name>
    <dbReference type="NCBI Taxonomy" id="384636"/>
    <lineage>
        <taxon>Bacteria</taxon>
        <taxon>Bacillati</taxon>
        <taxon>Bacillota</taxon>
        <taxon>Clostridia</taxon>
        <taxon>Lachnospirales</taxon>
        <taxon>Lachnospiraceae</taxon>
        <taxon>Lacrimispora</taxon>
    </lineage>
</organism>
<name>A0A2S6HP90_9FIRM</name>
<dbReference type="OrthoDB" id="4956084at2"/>
<accession>A0A2S6HP90</accession>
<evidence type="ECO:0000313" key="2">
    <source>
        <dbReference type="Proteomes" id="UP000237749"/>
    </source>
</evidence>
<gene>
    <name evidence="1" type="ORF">BXY41_11080</name>
</gene>
<dbReference type="Proteomes" id="UP000237749">
    <property type="component" value="Unassembled WGS sequence"/>
</dbReference>